<dbReference type="Pfam" id="PF02179">
    <property type="entry name" value="BAG"/>
    <property type="match status" value="1"/>
</dbReference>
<keyword evidence="4" id="KW-1185">Reference proteome</keyword>
<dbReference type="PROSITE" id="PS51035">
    <property type="entry name" value="BAG"/>
    <property type="match status" value="1"/>
</dbReference>
<feature type="region of interest" description="Disordered" evidence="1">
    <location>
        <begin position="463"/>
        <end position="535"/>
    </location>
</feature>
<feature type="compositionally biased region" description="Polar residues" evidence="1">
    <location>
        <begin position="355"/>
        <end position="387"/>
    </location>
</feature>
<evidence type="ECO:0000313" key="3">
    <source>
        <dbReference type="EMBL" id="KAF3036328.1"/>
    </source>
</evidence>
<dbReference type="OrthoDB" id="10249311at2759"/>
<feature type="region of interest" description="Disordered" evidence="1">
    <location>
        <begin position="315"/>
        <end position="412"/>
    </location>
</feature>
<dbReference type="AlphaFoldDB" id="A0A9P4WLQ4"/>
<feature type="region of interest" description="Disordered" evidence="1">
    <location>
        <begin position="781"/>
        <end position="887"/>
    </location>
</feature>
<comment type="caution">
    <text evidence="3">The sequence shown here is derived from an EMBL/GenBank/DDBJ whole genome shotgun (WGS) entry which is preliminary data.</text>
</comment>
<proteinExistence type="predicted"/>
<accession>A0A9P4WLQ4</accession>
<feature type="region of interest" description="Disordered" evidence="1">
    <location>
        <begin position="1"/>
        <end position="29"/>
    </location>
</feature>
<feature type="compositionally biased region" description="Polar residues" evidence="1">
    <location>
        <begin position="71"/>
        <end position="80"/>
    </location>
</feature>
<evidence type="ECO:0000259" key="2">
    <source>
        <dbReference type="PROSITE" id="PS51035"/>
    </source>
</evidence>
<dbReference type="SMART" id="SM00264">
    <property type="entry name" value="BAG"/>
    <property type="match status" value="1"/>
</dbReference>
<dbReference type="SUPFAM" id="SSF63491">
    <property type="entry name" value="BAG domain"/>
    <property type="match status" value="1"/>
</dbReference>
<feature type="compositionally biased region" description="Low complexity" evidence="1">
    <location>
        <begin position="836"/>
        <end position="851"/>
    </location>
</feature>
<dbReference type="Proteomes" id="UP000758155">
    <property type="component" value="Unassembled WGS sequence"/>
</dbReference>
<feature type="compositionally biased region" description="Basic and acidic residues" evidence="1">
    <location>
        <begin position="152"/>
        <end position="169"/>
    </location>
</feature>
<evidence type="ECO:0000313" key="4">
    <source>
        <dbReference type="Proteomes" id="UP000758155"/>
    </source>
</evidence>
<feature type="compositionally biased region" description="Polar residues" evidence="1">
    <location>
        <begin position="1"/>
        <end position="23"/>
    </location>
</feature>
<feature type="region of interest" description="Disordered" evidence="1">
    <location>
        <begin position="53"/>
        <end position="286"/>
    </location>
</feature>
<feature type="domain" description="BAG" evidence="2">
    <location>
        <begin position="911"/>
        <end position="969"/>
    </location>
</feature>
<evidence type="ECO:0000256" key="1">
    <source>
        <dbReference type="SAM" id="MobiDB-lite"/>
    </source>
</evidence>
<dbReference type="Gene3D" id="1.20.58.120">
    <property type="entry name" value="BAG domain"/>
    <property type="match status" value="1"/>
</dbReference>
<feature type="compositionally biased region" description="Low complexity" evidence="1">
    <location>
        <begin position="876"/>
        <end position="887"/>
    </location>
</feature>
<dbReference type="InterPro" id="IPR036533">
    <property type="entry name" value="BAG_dom_sf"/>
</dbReference>
<feature type="compositionally biased region" description="Basic and acidic residues" evidence="1">
    <location>
        <begin position="195"/>
        <end position="209"/>
    </location>
</feature>
<feature type="compositionally biased region" description="Low complexity" evidence="1">
    <location>
        <begin position="781"/>
        <end position="799"/>
    </location>
</feature>
<gene>
    <name evidence="3" type="ORF">E8E12_006329</name>
</gene>
<name>A0A9P4WLQ4_9PLEO</name>
<reference evidence="3" key="1">
    <citation type="submission" date="2019-04" db="EMBL/GenBank/DDBJ databases">
        <title>Sequencing of skin fungus with MAO and IRED activity.</title>
        <authorList>
            <person name="Marsaioli A.J."/>
            <person name="Bonatto J.M.C."/>
            <person name="Reis Junior O."/>
        </authorList>
    </citation>
    <scope>NUCLEOTIDE SEQUENCE</scope>
    <source>
        <strain evidence="3">28M1</strain>
    </source>
</reference>
<feature type="compositionally biased region" description="Basic residues" evidence="1">
    <location>
        <begin position="815"/>
        <end position="831"/>
    </location>
</feature>
<dbReference type="GO" id="GO:0051087">
    <property type="term" value="F:protein-folding chaperone binding"/>
    <property type="evidence" value="ECO:0007669"/>
    <property type="project" value="InterPro"/>
</dbReference>
<feature type="compositionally biased region" description="Low complexity" evidence="1">
    <location>
        <begin position="323"/>
        <end position="352"/>
    </location>
</feature>
<feature type="compositionally biased region" description="Polar residues" evidence="1">
    <location>
        <begin position="175"/>
        <end position="185"/>
    </location>
</feature>
<protein>
    <recommendedName>
        <fullName evidence="2">BAG domain-containing protein</fullName>
    </recommendedName>
</protein>
<dbReference type="InterPro" id="IPR003103">
    <property type="entry name" value="BAG_domain"/>
</dbReference>
<sequence length="974" mass="105096">MAALASSRQAPPVQQLTPPSSSHGAGASWEFAVPLDGSRQSYDQEAFMAGSAANAYKPHTSHNNGFARPVRSTTWESQGQYDDGRVTQASGRASSLHKKPSRDVVASEQDGAYGKNSTKGKMGPPASVRGRGAKKSAPGSPTDLEADQSNWIHRDKLKEIEIREMEEAGFRVGRTSRSNSRSQSATRRRTNSELGEGRQSGDDRYERRVVSPIPAEDEEQYHAWSPANSDEAAPEMQPPSSRTNHTVRPSTSRIPLPKTSGIPVPAAVADRDAPLPRSRTGSANWNGDIAAAGARVRSGSIGSQVLLDDYIDEKQHGHRRNNSSSASASSMKQPPKSPMKAKTPGKPAAAAGSRKASTTSRNTAKSRQVSSNNKRPGTSGNAVSRPTTAHRPEGEAPWIATMYKPDPRLPPDQQIIPTHAKRMQQEQWETEGRVGSMYDTDFRLLNTEDMGGHRLSQVDPVALEKERESGQWPLPSPDKQPSASNEKLEPIADKSPAVEQPQFKLTPTIPQSPRVPSPKPGSIKRAPSEKPKTTRPCFGCGTGSHSFTVASINTFLDDVKKSFRFFKNHPALSTTVPPIHVDVDDDNADAFTSIARTLRVAEIADFVTNPRLDDPSYLTTLAIGLAAVFVAMSWFSRAGGSWGGRFSPFGRPSQSPSSGVVNDSDFSYITNEDLRKNNGTAPEIVDWDDKNPERETDVVVFKEKRTHYPTHFPAHSIRDGDLKIGTVRQAAAKKLGIDDARRIRMFHKGRNLKFDERTAREEGLRGDGTGSEILVTVGEAPAGGLAPGADEPAPQWSDNDGSDSDDVDSGANSSGKKKSRKRGGRKSKRKGPPPTSGSSTPGYSSAAPAGAEFLPIPSHIGAARPSSAPPTPKPAAPAAAPQTPTQKLDAIASKFHTEFVPLCVQFMSSPPADKSKRDFEYKKLSETILTQIIFKLDGVETEGDADARAQRKALVKEVQGMLSKLDEAAKQANI</sequence>
<dbReference type="EMBL" id="SWKV01000051">
    <property type="protein sequence ID" value="KAF3036328.1"/>
    <property type="molecule type" value="Genomic_DNA"/>
</dbReference>
<feature type="compositionally biased region" description="Polar residues" evidence="1">
    <location>
        <begin position="238"/>
        <end position="253"/>
    </location>
</feature>
<organism evidence="3 4">
    <name type="scientific">Didymella heteroderae</name>
    <dbReference type="NCBI Taxonomy" id="1769908"/>
    <lineage>
        <taxon>Eukaryota</taxon>
        <taxon>Fungi</taxon>
        <taxon>Dikarya</taxon>
        <taxon>Ascomycota</taxon>
        <taxon>Pezizomycotina</taxon>
        <taxon>Dothideomycetes</taxon>
        <taxon>Pleosporomycetidae</taxon>
        <taxon>Pleosporales</taxon>
        <taxon>Pleosporineae</taxon>
        <taxon>Didymellaceae</taxon>
        <taxon>Didymella</taxon>
    </lineage>
</organism>